<name>A0A0C9UTC6_SPHS4</name>
<organism evidence="1 2">
    <name type="scientific">Sphaerobolus stellatus (strain SS14)</name>
    <dbReference type="NCBI Taxonomy" id="990650"/>
    <lineage>
        <taxon>Eukaryota</taxon>
        <taxon>Fungi</taxon>
        <taxon>Dikarya</taxon>
        <taxon>Basidiomycota</taxon>
        <taxon>Agaricomycotina</taxon>
        <taxon>Agaricomycetes</taxon>
        <taxon>Phallomycetidae</taxon>
        <taxon>Geastrales</taxon>
        <taxon>Sphaerobolaceae</taxon>
        <taxon>Sphaerobolus</taxon>
    </lineage>
</organism>
<gene>
    <name evidence="1" type="ORF">M422DRAFT_37350</name>
</gene>
<evidence type="ECO:0000313" key="1">
    <source>
        <dbReference type="EMBL" id="KIJ28400.1"/>
    </source>
</evidence>
<proteinExistence type="predicted"/>
<dbReference type="Proteomes" id="UP000054279">
    <property type="component" value="Unassembled WGS sequence"/>
</dbReference>
<accession>A0A0C9UTC6</accession>
<dbReference type="EMBL" id="KN837307">
    <property type="protein sequence ID" value="KIJ28400.1"/>
    <property type="molecule type" value="Genomic_DNA"/>
</dbReference>
<evidence type="ECO:0000313" key="2">
    <source>
        <dbReference type="Proteomes" id="UP000054279"/>
    </source>
</evidence>
<protein>
    <submittedName>
        <fullName evidence="1">Unplaced genomic scaffold SPHSTscaffold_232, whole genome shotgun sequence</fullName>
    </submittedName>
</protein>
<dbReference type="AlphaFoldDB" id="A0A0C9UTC6"/>
<sequence length="77" mass="8664">MSSRTLRLQNSRALEGNSAYLGSILTSLYAKSCPVVLRSYQRNDSGSTSAAARKAQYLEGRIPKREFDSRKRSTFCR</sequence>
<reference evidence="1 2" key="1">
    <citation type="submission" date="2014-06" db="EMBL/GenBank/DDBJ databases">
        <title>Evolutionary Origins and Diversification of the Mycorrhizal Mutualists.</title>
        <authorList>
            <consortium name="DOE Joint Genome Institute"/>
            <consortium name="Mycorrhizal Genomics Consortium"/>
            <person name="Kohler A."/>
            <person name="Kuo A."/>
            <person name="Nagy L.G."/>
            <person name="Floudas D."/>
            <person name="Copeland A."/>
            <person name="Barry K.W."/>
            <person name="Cichocki N."/>
            <person name="Veneault-Fourrey C."/>
            <person name="LaButti K."/>
            <person name="Lindquist E.A."/>
            <person name="Lipzen A."/>
            <person name="Lundell T."/>
            <person name="Morin E."/>
            <person name="Murat C."/>
            <person name="Riley R."/>
            <person name="Ohm R."/>
            <person name="Sun H."/>
            <person name="Tunlid A."/>
            <person name="Henrissat B."/>
            <person name="Grigoriev I.V."/>
            <person name="Hibbett D.S."/>
            <person name="Martin F."/>
        </authorList>
    </citation>
    <scope>NUCLEOTIDE SEQUENCE [LARGE SCALE GENOMIC DNA]</scope>
    <source>
        <strain evidence="1 2">SS14</strain>
    </source>
</reference>
<dbReference type="HOGENOM" id="CLU_2874083_0_0_1"/>
<keyword evidence="2" id="KW-1185">Reference proteome</keyword>